<evidence type="ECO:0000313" key="2">
    <source>
        <dbReference type="EMBL" id="CAF4957437.1"/>
    </source>
</evidence>
<comment type="caution">
    <text evidence="3">The sequence shown here is derived from an EMBL/GenBank/DDBJ whole genome shotgun (WGS) entry which is preliminary data.</text>
</comment>
<dbReference type="EMBL" id="CAJOBI010368341">
    <property type="protein sequence ID" value="CAF5229019.1"/>
    <property type="molecule type" value="Genomic_DNA"/>
</dbReference>
<evidence type="ECO:0000256" key="1">
    <source>
        <dbReference type="SAM" id="MobiDB-lite"/>
    </source>
</evidence>
<name>A0A8S3KDU5_9BILA</name>
<accession>A0A8S3KDU5</accession>
<sequence length="23" mass="2404">MISGASCRKTQQVGGEIIGKNPE</sequence>
<feature type="region of interest" description="Disordered" evidence="1">
    <location>
        <begin position="1"/>
        <end position="23"/>
    </location>
</feature>
<dbReference type="Proteomes" id="UP000681720">
    <property type="component" value="Unassembled WGS sequence"/>
</dbReference>
<dbReference type="AlphaFoldDB" id="A0A8S3KDU5"/>
<protein>
    <submittedName>
        <fullName evidence="3">Uncharacterized protein</fullName>
    </submittedName>
</protein>
<feature type="non-terminal residue" evidence="3">
    <location>
        <position position="23"/>
    </location>
</feature>
<organism evidence="3 4">
    <name type="scientific">Rotaria magnacalcarata</name>
    <dbReference type="NCBI Taxonomy" id="392030"/>
    <lineage>
        <taxon>Eukaryota</taxon>
        <taxon>Metazoa</taxon>
        <taxon>Spiralia</taxon>
        <taxon>Gnathifera</taxon>
        <taxon>Rotifera</taxon>
        <taxon>Eurotatoria</taxon>
        <taxon>Bdelloidea</taxon>
        <taxon>Philodinida</taxon>
        <taxon>Philodinidae</taxon>
        <taxon>Rotaria</taxon>
    </lineage>
</organism>
<reference evidence="3" key="1">
    <citation type="submission" date="2021-02" db="EMBL/GenBank/DDBJ databases">
        <authorList>
            <person name="Nowell W R."/>
        </authorList>
    </citation>
    <scope>NUCLEOTIDE SEQUENCE</scope>
</reference>
<proteinExistence type="predicted"/>
<dbReference type="EMBL" id="CAJOBJ010192105">
    <property type="protein sequence ID" value="CAF4957437.1"/>
    <property type="molecule type" value="Genomic_DNA"/>
</dbReference>
<evidence type="ECO:0000313" key="4">
    <source>
        <dbReference type="Proteomes" id="UP000676336"/>
    </source>
</evidence>
<dbReference type="Proteomes" id="UP000676336">
    <property type="component" value="Unassembled WGS sequence"/>
</dbReference>
<gene>
    <name evidence="2" type="ORF">GIL414_LOCUS54653</name>
    <name evidence="3" type="ORF">SMN809_LOCUS86024</name>
</gene>
<evidence type="ECO:0000313" key="3">
    <source>
        <dbReference type="EMBL" id="CAF5229019.1"/>
    </source>
</evidence>